<accession>A0A1H3MF26</accession>
<evidence type="ECO:0000256" key="4">
    <source>
        <dbReference type="ARBA" id="ARBA00023015"/>
    </source>
</evidence>
<feature type="binding site" evidence="7">
    <location>
        <position position="147"/>
    </location>
    <ligand>
        <name>Zn(2+)</name>
        <dbReference type="ChEBI" id="CHEBI:29105"/>
    </ligand>
</feature>
<keyword evidence="7" id="KW-0479">Metal-binding</keyword>
<dbReference type="InterPro" id="IPR036390">
    <property type="entry name" value="WH_DNA-bd_sf"/>
</dbReference>
<dbReference type="Pfam" id="PF01475">
    <property type="entry name" value="FUR"/>
    <property type="match status" value="1"/>
</dbReference>
<evidence type="ECO:0000256" key="6">
    <source>
        <dbReference type="ARBA" id="ARBA00023163"/>
    </source>
</evidence>
<dbReference type="Gene3D" id="3.30.1490.190">
    <property type="match status" value="1"/>
</dbReference>
<dbReference type="GO" id="GO:0000976">
    <property type="term" value="F:transcription cis-regulatory region binding"/>
    <property type="evidence" value="ECO:0007669"/>
    <property type="project" value="TreeGrafter"/>
</dbReference>
<dbReference type="EMBL" id="FNPV01000004">
    <property type="protein sequence ID" value="SDY75236.1"/>
    <property type="molecule type" value="Genomic_DNA"/>
</dbReference>
<proteinExistence type="inferred from homology"/>
<protein>
    <submittedName>
        <fullName evidence="8">Fe2+ or Zn2+ uptake regulation protein</fullName>
    </submittedName>
</protein>
<dbReference type="STRING" id="159292.SAMN05192546_104111"/>
<dbReference type="InterPro" id="IPR002481">
    <property type="entry name" value="FUR"/>
</dbReference>
<feature type="binding site" evidence="7">
    <location>
        <position position="103"/>
    </location>
    <ligand>
        <name>Zn(2+)</name>
        <dbReference type="ChEBI" id="CHEBI:29105"/>
    </ligand>
</feature>
<reference evidence="8 9" key="1">
    <citation type="submission" date="2016-10" db="EMBL/GenBank/DDBJ databases">
        <authorList>
            <person name="de Groot N.N."/>
        </authorList>
    </citation>
    <scope>NUCLEOTIDE SEQUENCE [LARGE SCALE GENOMIC DNA]</scope>
    <source>
        <strain evidence="8 9">APO</strain>
    </source>
</reference>
<dbReference type="PANTHER" id="PTHR33202">
    <property type="entry name" value="ZINC UPTAKE REGULATION PROTEIN"/>
    <property type="match status" value="1"/>
</dbReference>
<dbReference type="Proteomes" id="UP000199230">
    <property type="component" value="Unassembled WGS sequence"/>
</dbReference>
<evidence type="ECO:0000256" key="5">
    <source>
        <dbReference type="ARBA" id="ARBA00023125"/>
    </source>
</evidence>
<keyword evidence="3 7" id="KW-0862">Zinc</keyword>
<sequence length="160" mass="19214">MSFEVEEKVDEIKSLLKKKGYKNTITREEVIRVFVEVQEHLKPEEVYQRIKGEGVSLPTVYRCVELLKKTGVIKEIHIKDGRFYELHMFSKKKLHIHFQCHQCQKIKEYDDRYIFKEILRQKEHIEENYQDIINDITIITKGTCKECNDKHNILPTQMSM</sequence>
<dbReference type="AlphaFoldDB" id="A0A1H3MF26"/>
<feature type="binding site" evidence="7">
    <location>
        <position position="144"/>
    </location>
    <ligand>
        <name>Zn(2+)</name>
        <dbReference type="ChEBI" id="CHEBI:29105"/>
    </ligand>
</feature>
<evidence type="ECO:0000313" key="9">
    <source>
        <dbReference type="Proteomes" id="UP000199230"/>
    </source>
</evidence>
<keyword evidence="5" id="KW-0238">DNA-binding</keyword>
<keyword evidence="9" id="KW-1185">Reference proteome</keyword>
<dbReference type="PANTHER" id="PTHR33202:SF8">
    <property type="entry name" value="PEROXIDE-RESPONSIVE REPRESSOR PERR"/>
    <property type="match status" value="1"/>
</dbReference>
<keyword evidence="4" id="KW-0805">Transcription regulation</keyword>
<dbReference type="InterPro" id="IPR043135">
    <property type="entry name" value="Fur_C"/>
</dbReference>
<dbReference type="GO" id="GO:0008270">
    <property type="term" value="F:zinc ion binding"/>
    <property type="evidence" value="ECO:0007669"/>
    <property type="project" value="TreeGrafter"/>
</dbReference>
<evidence type="ECO:0000256" key="3">
    <source>
        <dbReference type="ARBA" id="ARBA00022833"/>
    </source>
</evidence>
<comment type="similarity">
    <text evidence="1">Belongs to the Fur family.</text>
</comment>
<keyword evidence="6" id="KW-0804">Transcription</keyword>
<keyword evidence="2" id="KW-0678">Repressor</keyword>
<dbReference type="GO" id="GO:1900376">
    <property type="term" value="P:regulation of secondary metabolite biosynthetic process"/>
    <property type="evidence" value="ECO:0007669"/>
    <property type="project" value="TreeGrafter"/>
</dbReference>
<dbReference type="RefSeq" id="WP_176968302.1">
    <property type="nucleotide sequence ID" value="NZ_FNPV01000004.1"/>
</dbReference>
<dbReference type="GO" id="GO:0045892">
    <property type="term" value="P:negative regulation of DNA-templated transcription"/>
    <property type="evidence" value="ECO:0007669"/>
    <property type="project" value="TreeGrafter"/>
</dbReference>
<name>A0A1H3MF26_9FIRM</name>
<gene>
    <name evidence="8" type="ORF">SAMN05192546_104111</name>
</gene>
<comment type="cofactor">
    <cofactor evidence="7">
        <name>Zn(2+)</name>
        <dbReference type="ChEBI" id="CHEBI:29105"/>
    </cofactor>
    <text evidence="7">Binds 1 zinc ion per subunit.</text>
</comment>
<dbReference type="InterPro" id="IPR036388">
    <property type="entry name" value="WH-like_DNA-bd_sf"/>
</dbReference>
<feature type="binding site" evidence="7">
    <location>
        <position position="100"/>
    </location>
    <ligand>
        <name>Zn(2+)</name>
        <dbReference type="ChEBI" id="CHEBI:29105"/>
    </ligand>
</feature>
<evidence type="ECO:0000256" key="7">
    <source>
        <dbReference type="PIRSR" id="PIRSR602481-1"/>
    </source>
</evidence>
<evidence type="ECO:0000313" key="8">
    <source>
        <dbReference type="EMBL" id="SDY75236.1"/>
    </source>
</evidence>
<dbReference type="SUPFAM" id="SSF46785">
    <property type="entry name" value="Winged helix' DNA-binding domain"/>
    <property type="match status" value="1"/>
</dbReference>
<evidence type="ECO:0000256" key="1">
    <source>
        <dbReference type="ARBA" id="ARBA00007957"/>
    </source>
</evidence>
<dbReference type="GO" id="GO:0003700">
    <property type="term" value="F:DNA-binding transcription factor activity"/>
    <property type="evidence" value="ECO:0007669"/>
    <property type="project" value="InterPro"/>
</dbReference>
<organism evidence="8 9">
    <name type="scientific">Tindallia californiensis</name>
    <dbReference type="NCBI Taxonomy" id="159292"/>
    <lineage>
        <taxon>Bacteria</taxon>
        <taxon>Bacillati</taxon>
        <taxon>Bacillota</taxon>
        <taxon>Clostridia</taxon>
        <taxon>Peptostreptococcales</taxon>
        <taxon>Tindalliaceae</taxon>
        <taxon>Tindallia</taxon>
    </lineage>
</organism>
<evidence type="ECO:0000256" key="2">
    <source>
        <dbReference type="ARBA" id="ARBA00022491"/>
    </source>
</evidence>
<dbReference type="Gene3D" id="1.10.10.10">
    <property type="entry name" value="Winged helix-like DNA-binding domain superfamily/Winged helix DNA-binding domain"/>
    <property type="match status" value="1"/>
</dbReference>